<evidence type="ECO:0000256" key="2">
    <source>
        <dbReference type="SAM" id="Phobius"/>
    </source>
</evidence>
<feature type="region of interest" description="Disordered" evidence="1">
    <location>
        <begin position="81"/>
        <end position="123"/>
    </location>
</feature>
<protein>
    <submittedName>
        <fullName evidence="3">Uncharacterized protein</fullName>
    </submittedName>
</protein>
<proteinExistence type="predicted"/>
<dbReference type="Proteomes" id="UP001412239">
    <property type="component" value="Unassembled WGS sequence"/>
</dbReference>
<feature type="region of interest" description="Disordered" evidence="1">
    <location>
        <begin position="192"/>
        <end position="223"/>
    </location>
</feature>
<organism evidence="3 4">
    <name type="scientific">Tuber aestivum</name>
    <name type="common">summer truffle</name>
    <dbReference type="NCBI Taxonomy" id="59557"/>
    <lineage>
        <taxon>Eukaryota</taxon>
        <taxon>Fungi</taxon>
        <taxon>Dikarya</taxon>
        <taxon>Ascomycota</taxon>
        <taxon>Pezizomycotina</taxon>
        <taxon>Pezizomycetes</taxon>
        <taxon>Pezizales</taxon>
        <taxon>Tuberaceae</taxon>
        <taxon>Tuber</taxon>
    </lineage>
</organism>
<evidence type="ECO:0000313" key="3">
    <source>
        <dbReference type="EMBL" id="CUS08595.1"/>
    </source>
</evidence>
<feature type="region of interest" description="Disordered" evidence="1">
    <location>
        <begin position="252"/>
        <end position="366"/>
    </location>
</feature>
<feature type="compositionally biased region" description="Low complexity" evidence="1">
    <location>
        <begin position="294"/>
        <end position="304"/>
    </location>
</feature>
<feature type="compositionally biased region" description="Low complexity" evidence="1">
    <location>
        <begin position="206"/>
        <end position="223"/>
    </location>
</feature>
<reference evidence="3" key="1">
    <citation type="submission" date="2015-10" db="EMBL/GenBank/DDBJ databases">
        <authorList>
            <person name="Regsiter A."/>
            <person name="william w."/>
        </authorList>
    </citation>
    <scope>NUCLEOTIDE SEQUENCE</scope>
    <source>
        <strain evidence="3">Montdore</strain>
    </source>
</reference>
<feature type="compositionally biased region" description="Low complexity" evidence="1">
    <location>
        <begin position="81"/>
        <end position="94"/>
    </location>
</feature>
<feature type="transmembrane region" description="Helical" evidence="2">
    <location>
        <begin position="27"/>
        <end position="51"/>
    </location>
</feature>
<keyword evidence="4" id="KW-1185">Reference proteome</keyword>
<feature type="compositionally biased region" description="Basic and acidic residues" evidence="1">
    <location>
        <begin position="325"/>
        <end position="336"/>
    </location>
</feature>
<gene>
    <name evidence="3" type="ORF">GSTUAT00007312001</name>
</gene>
<name>A0A292PPH7_9PEZI</name>
<keyword evidence="2" id="KW-0812">Transmembrane</keyword>
<evidence type="ECO:0000256" key="1">
    <source>
        <dbReference type="SAM" id="MobiDB-lite"/>
    </source>
</evidence>
<keyword evidence="2" id="KW-0472">Membrane</keyword>
<evidence type="ECO:0000313" key="4">
    <source>
        <dbReference type="Proteomes" id="UP001412239"/>
    </source>
</evidence>
<accession>A0A292PPH7</accession>
<sequence>MKLQRFSRALEKRQARQEEDPSPQGKALIIAVVFISFLFFVIIAFIILRYIRQAHPLAPKFFSEKWKKRWATWQPGIYAPAASSVSPAPEPSAAARRERERRERRERRRREQQQQQASGVNRVESVRSIMTLPEYRAVPLPDRERTIGREGERGGIDVVVEAPETAEEEEERREEHMRALYEIRLARQLERAAERESAQNGGRGGNATRAAASSRNRGNSSATSLAVTLAAVQERERRLSEVSYAEVGVARPDGSRVRASSDVSDRDSLPLLDAGAPMGMGDSIRSGRSGHIRTSSALSLASTLGTPERRRSDEILSMGSTRPSLDNRDSIRDSVPSDRPPGYSGELEWGAPPEYPGIVEDGRGDMGVPVFRVETVSPDPYRPPQQTHS</sequence>
<dbReference type="AlphaFoldDB" id="A0A292PPH7"/>
<keyword evidence="2" id="KW-1133">Transmembrane helix</keyword>
<dbReference type="EMBL" id="LN891122">
    <property type="protein sequence ID" value="CUS08595.1"/>
    <property type="molecule type" value="Genomic_DNA"/>
</dbReference>